<dbReference type="Gene3D" id="1.10.10.10">
    <property type="entry name" value="Winged helix-like DNA-binding domain superfamily/Winged helix DNA-binding domain"/>
    <property type="match status" value="1"/>
</dbReference>
<evidence type="ECO:0000313" key="4">
    <source>
        <dbReference type="WBParaSite" id="scaffold6858_cov157.g11340"/>
    </source>
</evidence>
<keyword evidence="1" id="KW-0238">DNA-binding</keyword>
<accession>A0A915MZE6</accession>
<dbReference type="InterPro" id="IPR003150">
    <property type="entry name" value="DNA-bd_RFX"/>
</dbReference>
<organism evidence="3 4">
    <name type="scientific">Meloidogyne javanica</name>
    <name type="common">Root-knot nematode worm</name>
    <dbReference type="NCBI Taxonomy" id="6303"/>
    <lineage>
        <taxon>Eukaryota</taxon>
        <taxon>Metazoa</taxon>
        <taxon>Ecdysozoa</taxon>
        <taxon>Nematoda</taxon>
        <taxon>Chromadorea</taxon>
        <taxon>Rhabditida</taxon>
        <taxon>Tylenchina</taxon>
        <taxon>Tylenchomorpha</taxon>
        <taxon>Tylenchoidea</taxon>
        <taxon>Meloidogynidae</taxon>
        <taxon>Meloidogyninae</taxon>
        <taxon>Meloidogyne</taxon>
        <taxon>Meloidogyne incognita group</taxon>
    </lineage>
</organism>
<protein>
    <submittedName>
        <fullName evidence="4">RFX-type winged-helix domain-containing protein</fullName>
    </submittedName>
</protein>
<dbReference type="Proteomes" id="UP000887561">
    <property type="component" value="Unplaced"/>
</dbReference>
<dbReference type="GO" id="GO:0000978">
    <property type="term" value="F:RNA polymerase II cis-regulatory region sequence-specific DNA binding"/>
    <property type="evidence" value="ECO:0007669"/>
    <property type="project" value="TreeGrafter"/>
</dbReference>
<evidence type="ECO:0000259" key="2">
    <source>
        <dbReference type="PROSITE" id="PS51526"/>
    </source>
</evidence>
<dbReference type="PROSITE" id="PS51526">
    <property type="entry name" value="RFX_DBD"/>
    <property type="match status" value="1"/>
</dbReference>
<evidence type="ECO:0000313" key="3">
    <source>
        <dbReference type="Proteomes" id="UP000887561"/>
    </source>
</evidence>
<dbReference type="InterPro" id="IPR039779">
    <property type="entry name" value="RFX-like"/>
</dbReference>
<dbReference type="WBParaSite" id="scaffold6858_cov157.g11340">
    <property type="protein sequence ID" value="scaffold6858_cov157.g11340"/>
    <property type="gene ID" value="scaffold6858_cov157.g11340"/>
</dbReference>
<dbReference type="InterPro" id="IPR036388">
    <property type="entry name" value="WH-like_DNA-bd_sf"/>
</dbReference>
<sequence>MTQTSNKGEVYYTMFLLQQPLHYHQHTSQHPLNPQQQPPTSTLLQSPHTFVLRRSGLEWIKANYELVEGASLPRNILYEQYKDHCTELGFTQVNAASFGKLIRQVFNQKLSTRRLGTRGNNFRLKLIEQLWISFWQKSNVYDVDNEQCQQRGRNINEENNVELGLMRGAPILDNRSLCRLCSLPEIISYVETFDLKFYQIILDFFFSSPLRIPLESDLCNNLRNFGKSIEFWMENALGGGNNSNLNYLIPPAFKKAKLECIRLLANSLTRLSSFVHLAITARSVLQNKEQVKKVHDDFNRVDFGVFHWQADWLCSSNSSLNKNSFQESTELNESFCNCNVLARELVGQFRERLSRHCSIEEWADWLESIVDKALNFPKTFKYSPQQIASKGKRFLLAWTLHSSLLLKEITLHSSTSFGEFHLVRLVFDDYLLIIMERKLAKILGKLPIELMAPEVEKLPLPGPEPPLDMLNVNVEEQRRGEEMLGGLDTEEIDEDNYEKEENEEGFVIIKKQRKIQEIKQNNDFNNNDNILMKK</sequence>
<reference evidence="4" key="1">
    <citation type="submission" date="2022-11" db="UniProtKB">
        <authorList>
            <consortium name="WormBaseParasite"/>
        </authorList>
    </citation>
    <scope>IDENTIFICATION</scope>
</reference>
<keyword evidence="3" id="KW-1185">Reference proteome</keyword>
<evidence type="ECO:0000256" key="1">
    <source>
        <dbReference type="ARBA" id="ARBA00023125"/>
    </source>
</evidence>
<dbReference type="PANTHER" id="PTHR12619:SF33">
    <property type="entry name" value="RFX, ISOFORM H"/>
    <property type="match status" value="1"/>
</dbReference>
<dbReference type="GO" id="GO:0000981">
    <property type="term" value="F:DNA-binding transcription factor activity, RNA polymerase II-specific"/>
    <property type="evidence" value="ECO:0007669"/>
    <property type="project" value="TreeGrafter"/>
</dbReference>
<proteinExistence type="predicted"/>
<dbReference type="SUPFAM" id="SSF46785">
    <property type="entry name" value="Winged helix' DNA-binding domain"/>
    <property type="match status" value="1"/>
</dbReference>
<dbReference type="InterPro" id="IPR057321">
    <property type="entry name" value="RFX1-4/6/8-like_BCD"/>
</dbReference>
<dbReference type="AlphaFoldDB" id="A0A915MZE6"/>
<dbReference type="PANTHER" id="PTHR12619">
    <property type="entry name" value="RFX TRANSCRIPTION FACTOR FAMILY"/>
    <property type="match status" value="1"/>
</dbReference>
<feature type="domain" description="RFX-type winged-helix" evidence="2">
    <location>
        <begin position="56"/>
        <end position="128"/>
    </location>
</feature>
<dbReference type="Pfam" id="PF02257">
    <property type="entry name" value="RFX_DNA_binding"/>
    <property type="match status" value="1"/>
</dbReference>
<name>A0A915MZE6_MELJA</name>
<dbReference type="Pfam" id="PF25340">
    <property type="entry name" value="BCD_RFX"/>
    <property type="match status" value="1"/>
</dbReference>
<dbReference type="InterPro" id="IPR036390">
    <property type="entry name" value="WH_DNA-bd_sf"/>
</dbReference>